<evidence type="ECO:0000313" key="2">
    <source>
        <dbReference type="EMBL" id="OJF11169.1"/>
    </source>
</evidence>
<keyword evidence="3" id="KW-1185">Reference proteome</keyword>
<dbReference type="Gene3D" id="3.40.50.300">
    <property type="entry name" value="P-loop containing nucleotide triphosphate hydrolases"/>
    <property type="match status" value="1"/>
</dbReference>
<protein>
    <recommendedName>
        <fullName evidence="4">Thymidylate kinase</fullName>
    </recommendedName>
</protein>
<proteinExistence type="predicted"/>
<dbReference type="Proteomes" id="UP000182486">
    <property type="component" value="Unassembled WGS sequence"/>
</dbReference>
<evidence type="ECO:0008006" key="4">
    <source>
        <dbReference type="Google" id="ProtNLM"/>
    </source>
</evidence>
<dbReference type="AlphaFoldDB" id="A0A1K0FEB8"/>
<comment type="caution">
    <text evidence="2">The sequence shown here is derived from an EMBL/GenBank/DDBJ whole genome shotgun (WGS) entry which is preliminary data.</text>
</comment>
<dbReference type="EMBL" id="MEIA01000438">
    <property type="protein sequence ID" value="OJF11169.1"/>
    <property type="molecule type" value="Genomic_DNA"/>
</dbReference>
<accession>A0A1K0FEB8</accession>
<reference evidence="2 3" key="1">
    <citation type="submission" date="2016-09" db="EMBL/GenBank/DDBJ databases">
        <title>Couchioplanes caeruleus draft genome sequence.</title>
        <authorList>
            <person name="Sheehan J."/>
            <person name="Caffrey P."/>
        </authorList>
    </citation>
    <scope>NUCLEOTIDE SEQUENCE [LARGE SCALE GENOMIC DNA]</scope>
    <source>
        <strain evidence="2 3">DSM 43634</strain>
    </source>
</reference>
<feature type="region of interest" description="Disordered" evidence="1">
    <location>
        <begin position="206"/>
        <end position="225"/>
    </location>
</feature>
<evidence type="ECO:0000256" key="1">
    <source>
        <dbReference type="SAM" id="MobiDB-lite"/>
    </source>
</evidence>
<dbReference type="InterPro" id="IPR027417">
    <property type="entry name" value="P-loop_NTPase"/>
</dbReference>
<dbReference type="SUPFAM" id="SSF52540">
    <property type="entry name" value="P-loop containing nucleoside triphosphate hydrolases"/>
    <property type="match status" value="1"/>
</dbReference>
<sequence>MPGSEFWVLLGADHAGKSSVLSALARRTGWRVASYDDDFLGDGFPLVSRLRTEFLTEALREAGRRYSADFVLSIVQTAVVFLRDQALAGGMAGPVVVDSYYYKILAKCRLSGLINEQIFAWWRSFPPPREVVYLDTDPGVAWRRSGNGAAVNRFEHYGDRPSRKAFVSFQADLRRLMLAEVQNVPTSVIGTAADVDDIARQVERIVRSDRGHRSGNRSAGRPVPA</sequence>
<evidence type="ECO:0000313" key="3">
    <source>
        <dbReference type="Proteomes" id="UP000182486"/>
    </source>
</evidence>
<name>A0A1K0FEB8_9ACTN</name>
<organism evidence="2 3">
    <name type="scientific">Couchioplanes caeruleus subsp. caeruleus</name>
    <dbReference type="NCBI Taxonomy" id="56427"/>
    <lineage>
        <taxon>Bacteria</taxon>
        <taxon>Bacillati</taxon>
        <taxon>Actinomycetota</taxon>
        <taxon>Actinomycetes</taxon>
        <taxon>Micromonosporales</taxon>
        <taxon>Micromonosporaceae</taxon>
        <taxon>Couchioplanes</taxon>
    </lineage>
</organism>
<gene>
    <name evidence="2" type="ORF">BG844_28075</name>
</gene>